<feature type="compositionally biased region" description="Polar residues" evidence="1">
    <location>
        <begin position="1"/>
        <end position="12"/>
    </location>
</feature>
<dbReference type="AlphaFoldDB" id="A0A5B7FI42"/>
<evidence type="ECO:0000313" key="3">
    <source>
        <dbReference type="Proteomes" id="UP000324222"/>
    </source>
</evidence>
<sequence length="78" mass="8358">MLHSAGVSTASLRQRGAGPGEGVDLESMRQQEQGFENEARFTRACLSLVNRSGSCYGEAEGKETAIATVIPPPPDYHH</sequence>
<evidence type="ECO:0000256" key="1">
    <source>
        <dbReference type="SAM" id="MobiDB-lite"/>
    </source>
</evidence>
<reference evidence="2 3" key="1">
    <citation type="submission" date="2019-05" db="EMBL/GenBank/DDBJ databases">
        <title>Another draft genome of Portunus trituberculatus and its Hox gene families provides insights of decapod evolution.</title>
        <authorList>
            <person name="Jeong J.-H."/>
            <person name="Song I."/>
            <person name="Kim S."/>
            <person name="Choi T."/>
            <person name="Kim D."/>
            <person name="Ryu S."/>
            <person name="Kim W."/>
        </authorList>
    </citation>
    <scope>NUCLEOTIDE SEQUENCE [LARGE SCALE GENOMIC DNA]</scope>
    <source>
        <tissue evidence="2">Muscle</tissue>
    </source>
</reference>
<dbReference type="Proteomes" id="UP000324222">
    <property type="component" value="Unassembled WGS sequence"/>
</dbReference>
<organism evidence="2 3">
    <name type="scientific">Portunus trituberculatus</name>
    <name type="common">Swimming crab</name>
    <name type="synonym">Neptunus trituberculatus</name>
    <dbReference type="NCBI Taxonomy" id="210409"/>
    <lineage>
        <taxon>Eukaryota</taxon>
        <taxon>Metazoa</taxon>
        <taxon>Ecdysozoa</taxon>
        <taxon>Arthropoda</taxon>
        <taxon>Crustacea</taxon>
        <taxon>Multicrustacea</taxon>
        <taxon>Malacostraca</taxon>
        <taxon>Eumalacostraca</taxon>
        <taxon>Eucarida</taxon>
        <taxon>Decapoda</taxon>
        <taxon>Pleocyemata</taxon>
        <taxon>Brachyura</taxon>
        <taxon>Eubrachyura</taxon>
        <taxon>Portunoidea</taxon>
        <taxon>Portunidae</taxon>
        <taxon>Portuninae</taxon>
        <taxon>Portunus</taxon>
    </lineage>
</organism>
<comment type="caution">
    <text evidence="2">The sequence shown here is derived from an EMBL/GenBank/DDBJ whole genome shotgun (WGS) entry which is preliminary data.</text>
</comment>
<feature type="region of interest" description="Disordered" evidence="1">
    <location>
        <begin position="1"/>
        <end position="34"/>
    </location>
</feature>
<accession>A0A5B7FI42</accession>
<name>A0A5B7FI42_PORTR</name>
<gene>
    <name evidence="2" type="ORF">E2C01_038285</name>
</gene>
<proteinExistence type="predicted"/>
<protein>
    <submittedName>
        <fullName evidence="2">Uncharacterized protein</fullName>
    </submittedName>
</protein>
<dbReference type="EMBL" id="VSRR010006359">
    <property type="protein sequence ID" value="MPC44608.1"/>
    <property type="molecule type" value="Genomic_DNA"/>
</dbReference>
<keyword evidence="3" id="KW-1185">Reference proteome</keyword>
<evidence type="ECO:0000313" key="2">
    <source>
        <dbReference type="EMBL" id="MPC44608.1"/>
    </source>
</evidence>